<keyword evidence="2" id="KW-1185">Reference proteome</keyword>
<name>A0A1Y2J1H8_TRAC3</name>
<dbReference type="AlphaFoldDB" id="A0A1Y2J1H8"/>
<organism evidence="1 2">
    <name type="scientific">Trametes coccinea (strain BRFM310)</name>
    <name type="common">Pycnoporus coccineus</name>
    <dbReference type="NCBI Taxonomy" id="1353009"/>
    <lineage>
        <taxon>Eukaryota</taxon>
        <taxon>Fungi</taxon>
        <taxon>Dikarya</taxon>
        <taxon>Basidiomycota</taxon>
        <taxon>Agaricomycotina</taxon>
        <taxon>Agaricomycetes</taxon>
        <taxon>Polyporales</taxon>
        <taxon>Polyporaceae</taxon>
        <taxon>Trametes</taxon>
    </lineage>
</organism>
<evidence type="ECO:0000313" key="1">
    <source>
        <dbReference type="EMBL" id="OSD06291.1"/>
    </source>
</evidence>
<dbReference type="EMBL" id="KZ084090">
    <property type="protein sequence ID" value="OSD06291.1"/>
    <property type="molecule type" value="Genomic_DNA"/>
</dbReference>
<protein>
    <submittedName>
        <fullName evidence="1">Uncharacterized protein</fullName>
    </submittedName>
</protein>
<gene>
    <name evidence="1" type="ORF">PYCCODRAFT_1464256</name>
</gene>
<reference evidence="1 2" key="1">
    <citation type="journal article" date="2015" name="Biotechnol. Biofuels">
        <title>Enhanced degradation of softwood versus hardwood by the white-rot fungus Pycnoporus coccineus.</title>
        <authorList>
            <person name="Couturier M."/>
            <person name="Navarro D."/>
            <person name="Chevret D."/>
            <person name="Henrissat B."/>
            <person name="Piumi F."/>
            <person name="Ruiz-Duenas F.J."/>
            <person name="Martinez A.T."/>
            <person name="Grigoriev I.V."/>
            <person name="Riley R."/>
            <person name="Lipzen A."/>
            <person name="Berrin J.G."/>
            <person name="Master E.R."/>
            <person name="Rosso M.N."/>
        </authorList>
    </citation>
    <scope>NUCLEOTIDE SEQUENCE [LARGE SCALE GENOMIC DNA]</scope>
    <source>
        <strain evidence="1 2">BRFM310</strain>
    </source>
</reference>
<sequence length="116" mass="12243">MIGYDIATALEDGIHAAEVLDDQDAEINAVGGSEADEAVEGGERASILSPDATWTATLEGAATGVASDTSKSYHRLMGAFQSWLKAKELLSADSDAFAEDLQESTPDHIAMWILDT</sequence>
<accession>A0A1Y2J1H8</accession>
<proteinExistence type="predicted"/>
<evidence type="ECO:0000313" key="2">
    <source>
        <dbReference type="Proteomes" id="UP000193067"/>
    </source>
</evidence>
<dbReference type="Proteomes" id="UP000193067">
    <property type="component" value="Unassembled WGS sequence"/>
</dbReference>